<dbReference type="Proteomes" id="UP001234216">
    <property type="component" value="Unassembled WGS sequence"/>
</dbReference>
<accession>A0AAW8FUJ5</accession>
<feature type="region of interest" description="Disordered" evidence="1">
    <location>
        <begin position="125"/>
        <end position="217"/>
    </location>
</feature>
<protein>
    <submittedName>
        <fullName evidence="2">Uncharacterized protein</fullName>
    </submittedName>
</protein>
<reference evidence="2" key="1">
    <citation type="submission" date="2023-07" db="EMBL/GenBank/DDBJ databases">
        <title>Comparative genomics of wheat-associated soil bacteria to identify genetic determinants of phenazine resistance.</title>
        <authorList>
            <person name="Mouncey N."/>
        </authorList>
    </citation>
    <scope>NUCLEOTIDE SEQUENCE</scope>
    <source>
        <strain evidence="2">V4I22</strain>
    </source>
</reference>
<proteinExistence type="predicted"/>
<sequence length="247" mass="27017">MSSRSASGSRIVNHEPCTSCGRTANIVRRDGDQRLCGRCFRPPTAVCADCGWTRPCYFAPSETPRCEAGSTAPRHHWTAPGAATGRHIWTPTPPGRLNWVQFARWPGVRTRDSGRQRPSALRWILLVNPPRERPRPSPPTPPPPGGRRGSATASRPGVLPSRPPLKRALEVGRCGRRPRVGERGRWWSRPRCPSRSHLSRRRQPGSAGADAPIFRPRTTAGGVRRRCADHIAALLAGCPDGVPVVTA</sequence>
<feature type="compositionally biased region" description="Basic residues" evidence="1">
    <location>
        <begin position="186"/>
        <end position="203"/>
    </location>
</feature>
<dbReference type="EMBL" id="JAUSZV010000006">
    <property type="protein sequence ID" value="MDQ0913524.1"/>
    <property type="molecule type" value="Genomic_DNA"/>
</dbReference>
<evidence type="ECO:0000313" key="2">
    <source>
        <dbReference type="EMBL" id="MDQ0913524.1"/>
    </source>
</evidence>
<name>A0AAW8FUJ5_9ACTN</name>
<gene>
    <name evidence="2" type="ORF">QFZ22_009596</name>
</gene>
<evidence type="ECO:0000313" key="3">
    <source>
        <dbReference type="Proteomes" id="UP001234216"/>
    </source>
</evidence>
<evidence type="ECO:0000256" key="1">
    <source>
        <dbReference type="SAM" id="MobiDB-lite"/>
    </source>
</evidence>
<organism evidence="2 3">
    <name type="scientific">Streptomyces canus</name>
    <dbReference type="NCBI Taxonomy" id="58343"/>
    <lineage>
        <taxon>Bacteria</taxon>
        <taxon>Bacillati</taxon>
        <taxon>Actinomycetota</taxon>
        <taxon>Actinomycetes</taxon>
        <taxon>Kitasatosporales</taxon>
        <taxon>Streptomycetaceae</taxon>
        <taxon>Streptomyces</taxon>
        <taxon>Streptomyces aurantiacus group</taxon>
    </lineage>
</organism>
<feature type="compositionally biased region" description="Pro residues" evidence="1">
    <location>
        <begin position="136"/>
        <end position="145"/>
    </location>
</feature>
<comment type="caution">
    <text evidence="2">The sequence shown here is derived from an EMBL/GenBank/DDBJ whole genome shotgun (WGS) entry which is preliminary data.</text>
</comment>
<dbReference type="AlphaFoldDB" id="A0AAW8FUJ5"/>